<comment type="caution">
    <text evidence="1">The sequence shown here is derived from an EMBL/GenBank/DDBJ whole genome shotgun (WGS) entry which is preliminary data.</text>
</comment>
<protein>
    <submittedName>
        <fullName evidence="1">Uncharacterized protein</fullName>
    </submittedName>
</protein>
<dbReference type="Proteomes" id="UP000013063">
    <property type="component" value="Unassembled WGS sequence"/>
</dbReference>
<dbReference type="EMBL" id="APMP01000039">
    <property type="protein sequence ID" value="ENZ79568.1"/>
    <property type="molecule type" value="Genomic_DNA"/>
</dbReference>
<evidence type="ECO:0000313" key="1">
    <source>
        <dbReference type="EMBL" id="ENZ79568.1"/>
    </source>
</evidence>
<keyword evidence="2" id="KW-1185">Reference proteome</keyword>
<dbReference type="PATRIC" id="fig|1292034.3.peg.3906"/>
<dbReference type="eggNOG" id="ENOG502Z7QP">
    <property type="taxonomic scope" value="Bacteria"/>
</dbReference>
<gene>
    <name evidence="1" type="ORF">OR37_03933</name>
</gene>
<sequence length="265" mass="29192">METFRDAGGSEITPHALTEQEWAVVDSVLGKLPPLHRRVLQGHLRRLSFVDLKPGAGNALTSRADPDGKGDAFDITLRASLLHETLTDFLTAKDAGLFEDDGSGYRVRFNAGRADALTYVLLHEATHVVDQVLGLTADADGPVRKALWIGSRDLAEPYASSLAAKTRFRGSSRIPVHQAANYYRALARTPFVSFYATAAASEDLAELAAWRQLSHHGRKLSVTVVDATGRRVFRYEPLKSASVRRRLAMLDALGLFRSDWPDQIR</sequence>
<proteinExistence type="predicted"/>
<accession>R0E1Q4</accession>
<name>R0E1Q4_CAUVI</name>
<reference evidence="1 2" key="1">
    <citation type="journal article" date="2013" name="Genome Announc.">
        <title>Draft Genome Sequence for Caulobacter sp. Strain OR37, a Bacterium Tolerant to Heavy Metals.</title>
        <authorList>
            <person name="Utturkar S.M."/>
            <person name="Bollmann A."/>
            <person name="Brzoska R.M."/>
            <person name="Klingeman D.M."/>
            <person name="Epstein S.E."/>
            <person name="Palumbo A.V."/>
            <person name="Brown S.D."/>
        </authorList>
    </citation>
    <scope>NUCLEOTIDE SEQUENCE [LARGE SCALE GENOMIC DNA]</scope>
    <source>
        <strain evidence="1 2">OR37</strain>
    </source>
</reference>
<evidence type="ECO:0000313" key="2">
    <source>
        <dbReference type="Proteomes" id="UP000013063"/>
    </source>
</evidence>
<dbReference type="AlphaFoldDB" id="R0E1Q4"/>
<organism evidence="1 2">
    <name type="scientific">Caulobacter vibrioides OR37</name>
    <dbReference type="NCBI Taxonomy" id="1292034"/>
    <lineage>
        <taxon>Bacteria</taxon>
        <taxon>Pseudomonadati</taxon>
        <taxon>Pseudomonadota</taxon>
        <taxon>Alphaproteobacteria</taxon>
        <taxon>Caulobacterales</taxon>
        <taxon>Caulobacteraceae</taxon>
        <taxon>Caulobacter</taxon>
    </lineage>
</organism>
<dbReference type="STRING" id="1292034.OR37_03933"/>